<comment type="caution">
    <text evidence="1">The sequence shown here is derived from an EMBL/GenBank/DDBJ whole genome shotgun (WGS) entry which is preliminary data.</text>
</comment>
<protein>
    <recommendedName>
        <fullName evidence="3">Pentapeptide repeat-containing protein</fullName>
    </recommendedName>
</protein>
<dbReference type="Proteomes" id="UP001501074">
    <property type="component" value="Unassembled WGS sequence"/>
</dbReference>
<sequence>MSGLISAGTREMLVRAAYGQTLRRISFDDLQLLPLRLPDVLFLERCSFVGTDLRQATLDGGHFKMCNLRGADLRGASLRNATFSACDLRGADLRGTDLTRVRLGRVLTGSDNGHTLVSGAVTDRGVDLTTFLESDQK</sequence>
<organism evidence="1 2">
    <name type="scientific">Kineosporia mesophila</name>
    <dbReference type="NCBI Taxonomy" id="566012"/>
    <lineage>
        <taxon>Bacteria</taxon>
        <taxon>Bacillati</taxon>
        <taxon>Actinomycetota</taxon>
        <taxon>Actinomycetes</taxon>
        <taxon>Kineosporiales</taxon>
        <taxon>Kineosporiaceae</taxon>
        <taxon>Kineosporia</taxon>
    </lineage>
</organism>
<name>A0ABP6ZPQ3_9ACTN</name>
<dbReference type="Pfam" id="PF00805">
    <property type="entry name" value="Pentapeptide"/>
    <property type="match status" value="1"/>
</dbReference>
<dbReference type="PANTHER" id="PTHR14136:SF17">
    <property type="entry name" value="BTB_POZ DOMAIN-CONTAINING PROTEIN KCTD9"/>
    <property type="match status" value="1"/>
</dbReference>
<accession>A0ABP6ZPQ3</accession>
<dbReference type="InterPro" id="IPR051082">
    <property type="entry name" value="Pentapeptide-BTB/POZ_domain"/>
</dbReference>
<dbReference type="InterPro" id="IPR001646">
    <property type="entry name" value="5peptide_repeat"/>
</dbReference>
<gene>
    <name evidence="1" type="ORF">GCM10022223_32900</name>
</gene>
<evidence type="ECO:0000313" key="1">
    <source>
        <dbReference type="EMBL" id="GAA3614080.1"/>
    </source>
</evidence>
<evidence type="ECO:0008006" key="3">
    <source>
        <dbReference type="Google" id="ProtNLM"/>
    </source>
</evidence>
<dbReference type="EMBL" id="BAAAZO010000005">
    <property type="protein sequence ID" value="GAA3614080.1"/>
    <property type="molecule type" value="Genomic_DNA"/>
</dbReference>
<dbReference type="SUPFAM" id="SSF141571">
    <property type="entry name" value="Pentapeptide repeat-like"/>
    <property type="match status" value="1"/>
</dbReference>
<proteinExistence type="predicted"/>
<keyword evidence="2" id="KW-1185">Reference proteome</keyword>
<dbReference type="PANTHER" id="PTHR14136">
    <property type="entry name" value="BTB_POZ DOMAIN-CONTAINING PROTEIN KCTD9"/>
    <property type="match status" value="1"/>
</dbReference>
<reference evidence="2" key="1">
    <citation type="journal article" date="2019" name="Int. J. Syst. Evol. Microbiol.">
        <title>The Global Catalogue of Microorganisms (GCM) 10K type strain sequencing project: providing services to taxonomists for standard genome sequencing and annotation.</title>
        <authorList>
            <consortium name="The Broad Institute Genomics Platform"/>
            <consortium name="The Broad Institute Genome Sequencing Center for Infectious Disease"/>
            <person name="Wu L."/>
            <person name="Ma J."/>
        </authorList>
    </citation>
    <scope>NUCLEOTIDE SEQUENCE [LARGE SCALE GENOMIC DNA]</scope>
    <source>
        <strain evidence="2">JCM 16902</strain>
    </source>
</reference>
<dbReference type="Gene3D" id="2.160.20.80">
    <property type="entry name" value="E3 ubiquitin-protein ligase SopA"/>
    <property type="match status" value="1"/>
</dbReference>
<evidence type="ECO:0000313" key="2">
    <source>
        <dbReference type="Proteomes" id="UP001501074"/>
    </source>
</evidence>